<gene>
    <name evidence="1" type="ORF">RBH19_07900</name>
</gene>
<comment type="caution">
    <text evidence="1">The sequence shown here is derived from an EMBL/GenBank/DDBJ whole genome shotgun (WGS) entry which is preliminary data.</text>
</comment>
<dbReference type="SUPFAM" id="SSF54593">
    <property type="entry name" value="Glyoxalase/Bleomycin resistance protein/Dihydroxybiphenyl dioxygenase"/>
    <property type="match status" value="1"/>
</dbReference>
<protein>
    <recommendedName>
        <fullName evidence="3">VOC domain-containing protein</fullName>
    </recommendedName>
</protein>
<organism evidence="1 2">
    <name type="scientific">Natronospira bacteriovora</name>
    <dbReference type="NCBI Taxonomy" id="3069753"/>
    <lineage>
        <taxon>Bacteria</taxon>
        <taxon>Pseudomonadati</taxon>
        <taxon>Pseudomonadota</taxon>
        <taxon>Gammaproteobacteria</taxon>
        <taxon>Natronospirales</taxon>
        <taxon>Natronospiraceae</taxon>
        <taxon>Natronospira</taxon>
    </lineage>
</organism>
<evidence type="ECO:0000313" key="2">
    <source>
        <dbReference type="Proteomes" id="UP001239019"/>
    </source>
</evidence>
<dbReference type="InterPro" id="IPR029068">
    <property type="entry name" value="Glyas_Bleomycin-R_OHBP_Dase"/>
</dbReference>
<reference evidence="1 2" key="1">
    <citation type="submission" date="2023-08" db="EMBL/GenBank/DDBJ databases">
        <title>Whole-genome sequencing of halo(alkali)philic microorganisms from hypersaline lakes.</title>
        <authorList>
            <person name="Sorokin D.Y."/>
            <person name="Abbas B."/>
            <person name="Merkel A.Y."/>
        </authorList>
    </citation>
    <scope>NUCLEOTIDE SEQUENCE [LARGE SCALE GENOMIC DNA]</scope>
    <source>
        <strain evidence="1 2">AB-CW4</strain>
    </source>
</reference>
<name>A0ABU0W7Q9_9GAMM</name>
<dbReference type="RefSeq" id="WP_306728288.1">
    <property type="nucleotide sequence ID" value="NZ_JAVDDT010000004.1"/>
</dbReference>
<dbReference type="EMBL" id="JAVDDT010000004">
    <property type="protein sequence ID" value="MDQ2069793.1"/>
    <property type="molecule type" value="Genomic_DNA"/>
</dbReference>
<accession>A0ABU0W7Q9</accession>
<proteinExistence type="predicted"/>
<sequence length="227" mass="24941">MQLGRLLELSIDCEAVLDSLHFWQGLGMESIPVGDTWPHRYGVMSDGRLCLGLHDYRFPSPSLTFVTPELPGQVERLRKRSIRLDFCKLGPNQFNEAGFTDPSGQTVCLLEARTFSPPPLEGESFSLLGHFRALRRRSRDPEADAAFWEALGMIASPDADGVSEVCAEGFNLQFSRQGPAVALVFETPDLEARAAKLEYDGHNLTHRGDAVELAAPDGLALVLEASD</sequence>
<dbReference type="Proteomes" id="UP001239019">
    <property type="component" value="Unassembled WGS sequence"/>
</dbReference>
<evidence type="ECO:0000313" key="1">
    <source>
        <dbReference type="EMBL" id="MDQ2069793.1"/>
    </source>
</evidence>
<evidence type="ECO:0008006" key="3">
    <source>
        <dbReference type="Google" id="ProtNLM"/>
    </source>
</evidence>
<keyword evidence="2" id="KW-1185">Reference proteome</keyword>